<dbReference type="Proteomes" id="UP000050525">
    <property type="component" value="Unassembled WGS sequence"/>
</dbReference>
<dbReference type="AlphaFoldDB" id="A0A151MUB2"/>
<feature type="region of interest" description="Disordered" evidence="1">
    <location>
        <begin position="1"/>
        <end position="31"/>
    </location>
</feature>
<reference evidence="2 3" key="1">
    <citation type="journal article" date="2012" name="Genome Biol.">
        <title>Sequencing three crocodilian genomes to illuminate the evolution of archosaurs and amniotes.</title>
        <authorList>
            <person name="St John J.A."/>
            <person name="Braun E.L."/>
            <person name="Isberg S.R."/>
            <person name="Miles L.G."/>
            <person name="Chong A.Y."/>
            <person name="Gongora J."/>
            <person name="Dalzell P."/>
            <person name="Moran C."/>
            <person name="Bed'hom B."/>
            <person name="Abzhanov A."/>
            <person name="Burgess S.C."/>
            <person name="Cooksey A.M."/>
            <person name="Castoe T.A."/>
            <person name="Crawford N.G."/>
            <person name="Densmore L.D."/>
            <person name="Drew J.C."/>
            <person name="Edwards S.V."/>
            <person name="Faircloth B.C."/>
            <person name="Fujita M.K."/>
            <person name="Greenwold M.J."/>
            <person name="Hoffmann F.G."/>
            <person name="Howard J.M."/>
            <person name="Iguchi T."/>
            <person name="Janes D.E."/>
            <person name="Khan S.Y."/>
            <person name="Kohno S."/>
            <person name="de Koning A.J."/>
            <person name="Lance S.L."/>
            <person name="McCarthy F.M."/>
            <person name="McCormack J.E."/>
            <person name="Merchant M.E."/>
            <person name="Peterson D.G."/>
            <person name="Pollock D.D."/>
            <person name="Pourmand N."/>
            <person name="Raney B.J."/>
            <person name="Roessler K.A."/>
            <person name="Sanford J.R."/>
            <person name="Sawyer R.H."/>
            <person name="Schmidt C.J."/>
            <person name="Triplett E.W."/>
            <person name="Tuberville T.D."/>
            <person name="Venegas-Anaya M."/>
            <person name="Howard J.T."/>
            <person name="Jarvis E.D."/>
            <person name="Guillette L.J.Jr."/>
            <person name="Glenn T.C."/>
            <person name="Green R.E."/>
            <person name="Ray D.A."/>
        </authorList>
    </citation>
    <scope>NUCLEOTIDE SEQUENCE [LARGE SCALE GENOMIC DNA]</scope>
    <source>
        <strain evidence="2">KSC_2009_1</strain>
    </source>
</reference>
<name>A0A151MUB2_ALLMI</name>
<protein>
    <submittedName>
        <fullName evidence="2">Uncharacterized protein</fullName>
    </submittedName>
</protein>
<sequence length="109" mass="11183">MGSCVGRVTSGPPVGRGGGSAALGWSRGGDSPRNRLGLTFCGTVAPCLRITALLNCQGCTDNVACGLEDGGSFFLRTISSLDTPETPLMRASMLEAVLFTAYLLLLSLG</sequence>
<gene>
    <name evidence="2" type="ORF">Y1Q_0005074</name>
</gene>
<comment type="caution">
    <text evidence="2">The sequence shown here is derived from an EMBL/GenBank/DDBJ whole genome shotgun (WGS) entry which is preliminary data.</text>
</comment>
<evidence type="ECO:0000256" key="1">
    <source>
        <dbReference type="SAM" id="MobiDB-lite"/>
    </source>
</evidence>
<evidence type="ECO:0000313" key="2">
    <source>
        <dbReference type="EMBL" id="KYO28075.1"/>
    </source>
</evidence>
<accession>A0A151MUB2</accession>
<proteinExistence type="predicted"/>
<organism evidence="2 3">
    <name type="scientific">Alligator mississippiensis</name>
    <name type="common">American alligator</name>
    <dbReference type="NCBI Taxonomy" id="8496"/>
    <lineage>
        <taxon>Eukaryota</taxon>
        <taxon>Metazoa</taxon>
        <taxon>Chordata</taxon>
        <taxon>Craniata</taxon>
        <taxon>Vertebrata</taxon>
        <taxon>Euteleostomi</taxon>
        <taxon>Archelosauria</taxon>
        <taxon>Archosauria</taxon>
        <taxon>Crocodylia</taxon>
        <taxon>Alligatoridae</taxon>
        <taxon>Alligatorinae</taxon>
        <taxon>Alligator</taxon>
    </lineage>
</organism>
<keyword evidence="3" id="KW-1185">Reference proteome</keyword>
<evidence type="ECO:0000313" key="3">
    <source>
        <dbReference type="Proteomes" id="UP000050525"/>
    </source>
</evidence>
<dbReference type="EMBL" id="AKHW03005047">
    <property type="protein sequence ID" value="KYO28075.1"/>
    <property type="molecule type" value="Genomic_DNA"/>
</dbReference>